<dbReference type="Proteomes" id="UP000270094">
    <property type="component" value="Unassembled WGS sequence"/>
</dbReference>
<protein>
    <submittedName>
        <fullName evidence="1">Uncharacterized protein</fullName>
    </submittedName>
</protein>
<evidence type="ECO:0000313" key="1">
    <source>
        <dbReference type="EMBL" id="VDM65397.1"/>
    </source>
</evidence>
<dbReference type="AlphaFoldDB" id="A0A3P7ILI0"/>
<gene>
    <name evidence="1" type="ORF">SVUK_LOCUS395</name>
</gene>
<accession>A0A3P7ILI0</accession>
<reference evidence="1 2" key="1">
    <citation type="submission" date="2018-11" db="EMBL/GenBank/DDBJ databases">
        <authorList>
            <consortium name="Pathogen Informatics"/>
        </authorList>
    </citation>
    <scope>NUCLEOTIDE SEQUENCE [LARGE SCALE GENOMIC DNA]</scope>
</reference>
<name>A0A3P7ILI0_STRVU</name>
<dbReference type="OrthoDB" id="5796027at2759"/>
<dbReference type="EMBL" id="UYYB01000647">
    <property type="protein sequence ID" value="VDM65397.1"/>
    <property type="molecule type" value="Genomic_DNA"/>
</dbReference>
<evidence type="ECO:0000313" key="2">
    <source>
        <dbReference type="Proteomes" id="UP000270094"/>
    </source>
</evidence>
<organism evidence="1 2">
    <name type="scientific">Strongylus vulgaris</name>
    <name type="common">Blood worm</name>
    <dbReference type="NCBI Taxonomy" id="40348"/>
    <lineage>
        <taxon>Eukaryota</taxon>
        <taxon>Metazoa</taxon>
        <taxon>Ecdysozoa</taxon>
        <taxon>Nematoda</taxon>
        <taxon>Chromadorea</taxon>
        <taxon>Rhabditida</taxon>
        <taxon>Rhabditina</taxon>
        <taxon>Rhabditomorpha</taxon>
        <taxon>Strongyloidea</taxon>
        <taxon>Strongylidae</taxon>
        <taxon>Strongylus</taxon>
    </lineage>
</organism>
<proteinExistence type="predicted"/>
<sequence>MCFQTRTLISYIFPCFIYKEFALRKARGPELRKERKDTRIAETAKSFSERELPKEQAENLLLNTSQKPMTPNTENYGSQLLIPHDALTPSSMELEFLVQQATLHASPFNVSGGKHQIKFCAPRFPVRESDMSLFQPTSTPSPTVIERIDQSTVFPIEEEPKEEDSPTDDRFEVYPQRIWKKRSWIWSTLKFYTTTKAKFVYHVLGLSCKTTEEVYHTAVLKLLAGIDCGTCPTVSAVRQCRSDKAKSDYY</sequence>
<keyword evidence="2" id="KW-1185">Reference proteome</keyword>